<keyword evidence="3 9" id="KW-0418">Kinase</keyword>
<dbReference type="SUPFAM" id="SSF56112">
    <property type="entry name" value="Protein kinase-like (PK-like)"/>
    <property type="match status" value="1"/>
</dbReference>
<evidence type="ECO:0000256" key="4">
    <source>
        <dbReference type="ARBA" id="ARBA00022840"/>
    </source>
</evidence>
<keyword evidence="1" id="KW-0808">Transferase</keyword>
<evidence type="ECO:0000259" key="8">
    <source>
        <dbReference type="PROSITE" id="PS50011"/>
    </source>
</evidence>
<evidence type="ECO:0000313" key="9">
    <source>
        <dbReference type="EMBL" id="ADI22638.1"/>
    </source>
</evidence>
<evidence type="ECO:0000256" key="3">
    <source>
        <dbReference type="ARBA" id="ARBA00022777"/>
    </source>
</evidence>
<reference evidence="9" key="1">
    <citation type="submission" date="2010-01" db="EMBL/GenBank/DDBJ databases">
        <title>Genome fragments of uncultured bacteria from the North Pacific subtropical Gyre.</title>
        <authorList>
            <person name="Pham V.D."/>
            <person name="Delong E.F."/>
        </authorList>
    </citation>
    <scope>NUCLEOTIDE SEQUENCE</scope>
</reference>
<dbReference type="GO" id="GO:0005524">
    <property type="term" value="F:ATP binding"/>
    <property type="evidence" value="ECO:0007669"/>
    <property type="project" value="UniProtKB-UniRule"/>
</dbReference>
<keyword evidence="7" id="KW-1133">Transmembrane helix</keyword>
<feature type="transmembrane region" description="Helical" evidence="7">
    <location>
        <begin position="313"/>
        <end position="333"/>
    </location>
</feature>
<feature type="compositionally biased region" description="Pro residues" evidence="6">
    <location>
        <begin position="358"/>
        <end position="371"/>
    </location>
</feature>
<dbReference type="PANTHER" id="PTHR43289:SF6">
    <property type="entry name" value="SERINE_THREONINE-PROTEIN KINASE NEKL-3"/>
    <property type="match status" value="1"/>
</dbReference>
<feature type="compositionally biased region" description="Basic and acidic residues" evidence="6">
    <location>
        <begin position="980"/>
        <end position="1012"/>
    </location>
</feature>
<name>E7C5B4_9BACT</name>
<evidence type="ECO:0000256" key="7">
    <source>
        <dbReference type="SAM" id="Phobius"/>
    </source>
</evidence>
<dbReference type="EMBL" id="GU567992">
    <property type="protein sequence ID" value="ADI22638.1"/>
    <property type="molecule type" value="Genomic_DNA"/>
</dbReference>
<dbReference type="CDD" id="cd14014">
    <property type="entry name" value="STKc_PknB_like"/>
    <property type="match status" value="1"/>
</dbReference>
<evidence type="ECO:0000256" key="2">
    <source>
        <dbReference type="ARBA" id="ARBA00022741"/>
    </source>
</evidence>
<dbReference type="AlphaFoldDB" id="E7C5B4"/>
<dbReference type="InterPro" id="IPR000719">
    <property type="entry name" value="Prot_kinase_dom"/>
</dbReference>
<dbReference type="PROSITE" id="PS50011">
    <property type="entry name" value="PROTEIN_KINASE_DOM"/>
    <property type="match status" value="1"/>
</dbReference>
<keyword evidence="7" id="KW-0472">Membrane</keyword>
<evidence type="ECO:0000256" key="6">
    <source>
        <dbReference type="SAM" id="MobiDB-lite"/>
    </source>
</evidence>
<keyword evidence="2 5" id="KW-0547">Nucleotide-binding</keyword>
<keyword evidence="4 5" id="KW-0067">ATP-binding</keyword>
<keyword evidence="9" id="KW-0723">Serine/threonine-protein kinase</keyword>
<organism evidence="9">
    <name type="scientific">uncultured verrucomicrobium HF0500_18J03</name>
    <dbReference type="NCBI Taxonomy" id="723599"/>
    <lineage>
        <taxon>Bacteria</taxon>
        <taxon>Pseudomonadati</taxon>
        <taxon>Verrucomicrobiota</taxon>
        <taxon>environmental samples</taxon>
    </lineage>
</organism>
<dbReference type="PANTHER" id="PTHR43289">
    <property type="entry name" value="MITOGEN-ACTIVATED PROTEIN KINASE KINASE KINASE 20-RELATED"/>
    <property type="match status" value="1"/>
</dbReference>
<feature type="domain" description="Protein kinase" evidence="8">
    <location>
        <begin position="30"/>
        <end position="272"/>
    </location>
</feature>
<evidence type="ECO:0000256" key="1">
    <source>
        <dbReference type="ARBA" id="ARBA00022679"/>
    </source>
</evidence>
<dbReference type="InterPro" id="IPR011009">
    <property type="entry name" value="Kinase-like_dom_sf"/>
</dbReference>
<dbReference type="PROSITE" id="PS00107">
    <property type="entry name" value="PROTEIN_KINASE_ATP"/>
    <property type="match status" value="1"/>
</dbReference>
<dbReference type="Pfam" id="PF00069">
    <property type="entry name" value="Pkinase"/>
    <property type="match status" value="1"/>
</dbReference>
<dbReference type="Gene3D" id="1.10.510.10">
    <property type="entry name" value="Transferase(Phosphotransferase) domain 1"/>
    <property type="match status" value="1"/>
</dbReference>
<feature type="region of interest" description="Disordered" evidence="6">
    <location>
        <begin position="338"/>
        <end position="374"/>
    </location>
</feature>
<feature type="region of interest" description="Disordered" evidence="6">
    <location>
        <begin position="602"/>
        <end position="623"/>
    </location>
</feature>
<feature type="region of interest" description="Disordered" evidence="6">
    <location>
        <begin position="961"/>
        <end position="1012"/>
    </location>
</feature>
<sequence length="1012" mass="111316">MEEHTGQDSPAYGSFAAPDCPALNALLPAFMFYELIGCGDMGAVYRAQQISLSRDVAIKVLPPELSSVEAFARSFKVEARAMAKLSHPNLIGIYDFGEVAGMLYLVMEFIDGNVLHRSINGRKVEPVQAAEIVEGVARGLGEAHQHGLLHRDIRPASILITRKLKPVLGDFGLTGRVDDMGPGMKMGTPGYVAPETLHDFASATPASDVYSLGMILHELVTGIAPAPETAADLSLLPDLRGLPQLAGRALAPDPAQRPADGKAFASELETWLEAARQSRPPLLTAATSGRPGPSILNAPAIASSRSRQGISPLLLALVGLVIVAAVVFALTGGKDRTDLAQNEAGEPGASGSSRNPTTPAPVPGVSPPRPPFHLEAHKSEMRNSLISAANELVVARQRNVVGFQREIVGRETLWQPYLSLIDQGRGLLPRYLSPETKIALDATMVDLLNRYAFDHQRQLEYRHANVVKQLHQEGVDILHRENALPGNRLFESEIHWIEWLGASPFKALARPPDGEWVLRFGPADARAVHLFFEGGPTARVIDGEEQTSGALSITGDGELHIVRPENAGSWTLRWHEPWLEGRNQEGRKVRFRRRNFAFEVEGLSTPQNAARPGPQDPPPVEVAPRDPQLARLQQQYRKTLEDRLATWFRSYDKRIGQLLEQAGKDSGNTEVKHLKEERERIAALEWTRGYLAPHAIVSNTFVPPGLRNAKTQLQDRVVSTLIEMQDTYRTLLLKLHRSRLKADANTDEIDKELAPFLALRKVNLGDFYNAQPDRRTWIGSTASQIAPAFTGCRSLRGLNYDIRGILQLNSGVYPESSSRLGGKDMNAYYGRKWPLAVSDIPVYQKARVLYLVGGLIWSYEKSGVAVAKVSLTYLDGSSSKPFPLLYRHHIADWYSSPDIPGADRIWRGKRRDSGNQPAVYEIEIPNPQPKKAIKSIGVESGHRAAGPFVLAITLGETFLTGGGARATTPGTPGESPFQRAARELQERKAEEKAKRERRQAEEARRRREGLGK</sequence>
<feature type="binding site" evidence="5">
    <location>
        <position position="59"/>
    </location>
    <ligand>
        <name>ATP</name>
        <dbReference type="ChEBI" id="CHEBI:30616"/>
    </ligand>
</feature>
<dbReference type="GO" id="GO:0004674">
    <property type="term" value="F:protein serine/threonine kinase activity"/>
    <property type="evidence" value="ECO:0007669"/>
    <property type="project" value="UniProtKB-KW"/>
</dbReference>
<evidence type="ECO:0000256" key="5">
    <source>
        <dbReference type="PROSITE-ProRule" id="PRU10141"/>
    </source>
</evidence>
<keyword evidence="7" id="KW-0812">Transmembrane</keyword>
<accession>E7C5B4</accession>
<dbReference type="Gene3D" id="3.30.200.20">
    <property type="entry name" value="Phosphorylase Kinase, domain 1"/>
    <property type="match status" value="1"/>
</dbReference>
<dbReference type="InterPro" id="IPR017441">
    <property type="entry name" value="Protein_kinase_ATP_BS"/>
</dbReference>
<protein>
    <submittedName>
        <fullName evidence="9">Serine/threonine protein kinase</fullName>
    </submittedName>
</protein>
<proteinExistence type="predicted"/>